<comment type="caution">
    <text evidence="2">The sequence shown here is derived from an EMBL/GenBank/DDBJ whole genome shotgun (WGS) entry which is preliminary data.</text>
</comment>
<dbReference type="EMBL" id="MRZV01000766">
    <property type="protein sequence ID" value="PIK44615.1"/>
    <property type="molecule type" value="Genomic_DNA"/>
</dbReference>
<dbReference type="PRINTS" id="PR00457">
    <property type="entry name" value="ANPEROXIDASE"/>
</dbReference>
<proteinExistence type="predicted"/>
<accession>A0A2G8K9H8</accession>
<dbReference type="SUPFAM" id="SSF48113">
    <property type="entry name" value="Heme-dependent peroxidases"/>
    <property type="match status" value="1"/>
</dbReference>
<protein>
    <submittedName>
        <fullName evidence="2">Ovoperoxidase</fullName>
    </submittedName>
</protein>
<gene>
    <name evidence="2" type="ORF">BSL78_18536</name>
</gene>
<dbReference type="InterPro" id="IPR010255">
    <property type="entry name" value="Haem_peroxidase_sf"/>
</dbReference>
<dbReference type="GO" id="GO:0004601">
    <property type="term" value="F:peroxidase activity"/>
    <property type="evidence" value="ECO:0007669"/>
    <property type="project" value="UniProtKB-KW"/>
</dbReference>
<keyword evidence="3" id="KW-1185">Reference proteome</keyword>
<name>A0A2G8K9H8_STIJA</name>
<keyword evidence="1" id="KW-0479">Metal-binding</keyword>
<sequence>MSGMGLLLMSRGANDFSLPHLPKDVQMSDCISFRATQQCGRSGDKRAAEQPGLTALHTLFHRLHNHIALQLFQLNRAWDEEKLYQEARKIVTAIFQHIVYNEYLPLLLGPRIMGIFELLLNPDGFFHGYDHKIHPAMTNVLSTSAIRMGHSQVSHEMIRLNNRFEPVFDPLPLTEAFFNGL</sequence>
<dbReference type="Gene3D" id="1.10.640.10">
    <property type="entry name" value="Haem peroxidase domain superfamily, animal type"/>
    <property type="match status" value="1"/>
</dbReference>
<keyword evidence="1" id="KW-0408">Iron</keyword>
<keyword evidence="1" id="KW-0349">Heme</keyword>
<dbReference type="AlphaFoldDB" id="A0A2G8K9H8"/>
<reference evidence="2 3" key="1">
    <citation type="journal article" date="2017" name="PLoS Biol.">
        <title>The sea cucumber genome provides insights into morphological evolution and visceral regeneration.</title>
        <authorList>
            <person name="Zhang X."/>
            <person name="Sun L."/>
            <person name="Yuan J."/>
            <person name="Sun Y."/>
            <person name="Gao Y."/>
            <person name="Zhang L."/>
            <person name="Li S."/>
            <person name="Dai H."/>
            <person name="Hamel J.F."/>
            <person name="Liu C."/>
            <person name="Yu Y."/>
            <person name="Liu S."/>
            <person name="Lin W."/>
            <person name="Guo K."/>
            <person name="Jin S."/>
            <person name="Xu P."/>
            <person name="Storey K.B."/>
            <person name="Huan P."/>
            <person name="Zhang T."/>
            <person name="Zhou Y."/>
            <person name="Zhang J."/>
            <person name="Lin C."/>
            <person name="Li X."/>
            <person name="Xing L."/>
            <person name="Huo D."/>
            <person name="Sun M."/>
            <person name="Wang L."/>
            <person name="Mercier A."/>
            <person name="Li F."/>
            <person name="Yang H."/>
            <person name="Xiang J."/>
        </authorList>
    </citation>
    <scope>NUCLEOTIDE SEQUENCE [LARGE SCALE GENOMIC DNA]</scope>
    <source>
        <strain evidence="2">Shaxun</strain>
        <tissue evidence="2">Muscle</tissue>
    </source>
</reference>
<keyword evidence="2" id="KW-0560">Oxidoreductase</keyword>
<evidence type="ECO:0000313" key="2">
    <source>
        <dbReference type="EMBL" id="PIK44615.1"/>
    </source>
</evidence>
<feature type="binding site" description="axial binding residue" evidence="1">
    <location>
        <position position="150"/>
    </location>
    <ligand>
        <name>heme b</name>
        <dbReference type="ChEBI" id="CHEBI:60344"/>
    </ligand>
    <ligandPart>
        <name>Fe</name>
        <dbReference type="ChEBI" id="CHEBI:18248"/>
    </ligandPart>
</feature>
<dbReference type="InterPro" id="IPR037120">
    <property type="entry name" value="Haem_peroxidase_sf_animal"/>
</dbReference>
<dbReference type="STRING" id="307972.A0A2G8K9H8"/>
<dbReference type="GO" id="GO:0046872">
    <property type="term" value="F:metal ion binding"/>
    <property type="evidence" value="ECO:0007669"/>
    <property type="project" value="UniProtKB-KW"/>
</dbReference>
<dbReference type="Pfam" id="PF03098">
    <property type="entry name" value="An_peroxidase"/>
    <property type="match status" value="1"/>
</dbReference>
<dbReference type="PANTHER" id="PTHR11475:SF143">
    <property type="entry name" value="PUTATIVE-RELATED"/>
    <property type="match status" value="1"/>
</dbReference>
<dbReference type="PANTHER" id="PTHR11475">
    <property type="entry name" value="OXIDASE/PEROXIDASE"/>
    <property type="match status" value="1"/>
</dbReference>
<dbReference type="OrthoDB" id="823504at2759"/>
<dbReference type="InterPro" id="IPR019791">
    <property type="entry name" value="Haem_peroxidase_animal"/>
</dbReference>
<dbReference type="PROSITE" id="PS50292">
    <property type="entry name" value="PEROXIDASE_3"/>
    <property type="match status" value="1"/>
</dbReference>
<dbReference type="GO" id="GO:0020037">
    <property type="term" value="F:heme binding"/>
    <property type="evidence" value="ECO:0007669"/>
    <property type="project" value="InterPro"/>
</dbReference>
<dbReference type="Proteomes" id="UP000230750">
    <property type="component" value="Unassembled WGS sequence"/>
</dbReference>
<organism evidence="2 3">
    <name type="scientific">Stichopus japonicus</name>
    <name type="common">Sea cucumber</name>
    <dbReference type="NCBI Taxonomy" id="307972"/>
    <lineage>
        <taxon>Eukaryota</taxon>
        <taxon>Metazoa</taxon>
        <taxon>Echinodermata</taxon>
        <taxon>Eleutherozoa</taxon>
        <taxon>Echinozoa</taxon>
        <taxon>Holothuroidea</taxon>
        <taxon>Aspidochirotacea</taxon>
        <taxon>Aspidochirotida</taxon>
        <taxon>Stichopodidae</taxon>
        <taxon>Apostichopus</taxon>
    </lineage>
</organism>
<evidence type="ECO:0000313" key="3">
    <source>
        <dbReference type="Proteomes" id="UP000230750"/>
    </source>
</evidence>
<evidence type="ECO:0000256" key="1">
    <source>
        <dbReference type="PIRSR" id="PIRSR619791-2"/>
    </source>
</evidence>
<keyword evidence="2" id="KW-0575">Peroxidase</keyword>
<dbReference type="GO" id="GO:0006979">
    <property type="term" value="P:response to oxidative stress"/>
    <property type="evidence" value="ECO:0007669"/>
    <property type="project" value="InterPro"/>
</dbReference>